<dbReference type="PROSITE" id="PS50850">
    <property type="entry name" value="MFS"/>
    <property type="match status" value="1"/>
</dbReference>
<dbReference type="Gene3D" id="1.20.1720.10">
    <property type="entry name" value="Multidrug resistance protein D"/>
    <property type="match status" value="1"/>
</dbReference>
<keyword evidence="3" id="KW-1003">Cell membrane</keyword>
<sequence length="487" mass="52508">MANTQVTDANGKPYNRMLLLITVIVGTFTTVLTQTLLATAYPTLMKAFDISTSTVQWLTTGFLLVNGIMIPVSAYLINRFNSKYLYIFAISVFFIGTWLCYVAPSFSILLIGRLVEAIGVGMSMPLMQTISLSIFPPERRGAAMGMAGLAIGLAPAIGPTLSGWVIDNYTWRTLFGMILPIAGLVIVASFFTLKKVLKTSDPSLDILSVVLSTLGFGGLLYGFSEVGDKGWGSPIVLSFIVVGAIFIFLFGRRQLHLEHPFLELRVFKNHTFTVSAVLSSVVNMAMVGVEMVLPLYIQTVRGETAFHSGLTLLPGALLIGVMSPITGQLFDRLGAKRLGIAGMALLTIGTAPFIFLTKNTPMVEVVIFYAIRMFGISMVMMPTTTAGMNALSYDLISHGTAVNNTVRQVASSVGTAILISVLSNTTTNAMPGKHLLKTLPLQYKNNAMSAVLGGYRAAFLVAVLFCAVGLVVSFLLKDKHTTEEVHN</sequence>
<evidence type="ECO:0000256" key="6">
    <source>
        <dbReference type="ARBA" id="ARBA00023136"/>
    </source>
</evidence>
<keyword evidence="5 7" id="KW-1133">Transmembrane helix</keyword>
<dbReference type="PANTHER" id="PTHR42718:SF24">
    <property type="entry name" value="MAJOR FACILITATOR SUPERFAMILY (MFS) PROFILE DOMAIN-CONTAINING PROTEIN"/>
    <property type="match status" value="1"/>
</dbReference>
<accession>X0PT64</accession>
<comment type="caution">
    <text evidence="9">The sequence shown here is derived from an EMBL/GenBank/DDBJ whole genome shotgun (WGS) entry which is preliminary data.</text>
</comment>
<dbReference type="eggNOG" id="COG2814">
    <property type="taxonomic scope" value="Bacteria"/>
</dbReference>
<dbReference type="Pfam" id="PF07690">
    <property type="entry name" value="MFS_1"/>
    <property type="match status" value="1"/>
</dbReference>
<keyword evidence="10" id="KW-1185">Reference proteome</keyword>
<dbReference type="EMBL" id="AZGA01000016">
    <property type="protein sequence ID" value="KRM35105.1"/>
    <property type="molecule type" value="Genomic_DNA"/>
</dbReference>
<keyword evidence="2" id="KW-0813">Transport</keyword>
<dbReference type="CDD" id="cd17503">
    <property type="entry name" value="MFS_LmrB_MDR_like"/>
    <property type="match status" value="1"/>
</dbReference>
<dbReference type="STRING" id="1423734.FC83_GL001231"/>
<proteinExistence type="predicted"/>
<dbReference type="PATRIC" id="fig|1423734.3.peg.1244"/>
<dbReference type="InterPro" id="IPR004638">
    <property type="entry name" value="EmrB-like"/>
</dbReference>
<evidence type="ECO:0000256" key="7">
    <source>
        <dbReference type="SAM" id="Phobius"/>
    </source>
</evidence>
<feature type="transmembrane region" description="Helical" evidence="7">
    <location>
        <begin position="17"/>
        <end position="37"/>
    </location>
</feature>
<gene>
    <name evidence="9" type="ORF">FC83_GL001231</name>
</gene>
<evidence type="ECO:0000259" key="8">
    <source>
        <dbReference type="PROSITE" id="PS50850"/>
    </source>
</evidence>
<dbReference type="Gene3D" id="1.20.1250.20">
    <property type="entry name" value="MFS general substrate transporter like domains"/>
    <property type="match status" value="1"/>
</dbReference>
<evidence type="ECO:0000256" key="4">
    <source>
        <dbReference type="ARBA" id="ARBA00022692"/>
    </source>
</evidence>
<keyword evidence="4 7" id="KW-0812">Transmembrane</keyword>
<dbReference type="NCBIfam" id="TIGR00711">
    <property type="entry name" value="efflux_EmrB"/>
    <property type="match status" value="1"/>
</dbReference>
<dbReference type="InterPro" id="IPR036259">
    <property type="entry name" value="MFS_trans_sf"/>
</dbReference>
<feature type="transmembrane region" description="Helical" evidence="7">
    <location>
        <begin position="305"/>
        <end position="326"/>
    </location>
</feature>
<evidence type="ECO:0000256" key="2">
    <source>
        <dbReference type="ARBA" id="ARBA00022448"/>
    </source>
</evidence>
<dbReference type="SUPFAM" id="SSF103473">
    <property type="entry name" value="MFS general substrate transporter"/>
    <property type="match status" value="1"/>
</dbReference>
<feature type="transmembrane region" description="Helical" evidence="7">
    <location>
        <begin position="457"/>
        <end position="476"/>
    </location>
</feature>
<feature type="transmembrane region" description="Helical" evidence="7">
    <location>
        <begin position="272"/>
        <end position="293"/>
    </location>
</feature>
<feature type="domain" description="Major facilitator superfamily (MFS) profile" evidence="8">
    <location>
        <begin position="19"/>
        <end position="481"/>
    </location>
</feature>
<name>X0PT64_9LACO</name>
<dbReference type="PRINTS" id="PR01036">
    <property type="entry name" value="TCRTETB"/>
</dbReference>
<dbReference type="InterPro" id="IPR020846">
    <property type="entry name" value="MFS_dom"/>
</dbReference>
<feature type="transmembrane region" description="Helical" evidence="7">
    <location>
        <begin position="362"/>
        <end position="381"/>
    </location>
</feature>
<feature type="transmembrane region" description="Helical" evidence="7">
    <location>
        <begin position="230"/>
        <end position="251"/>
    </location>
</feature>
<dbReference type="GO" id="GO:0005886">
    <property type="term" value="C:plasma membrane"/>
    <property type="evidence" value="ECO:0007669"/>
    <property type="project" value="UniProtKB-SubCell"/>
</dbReference>
<reference evidence="9 10" key="1">
    <citation type="journal article" date="2015" name="Genome Announc.">
        <title>Expanding the biotechnology potential of lactobacilli through comparative genomics of 213 strains and associated genera.</title>
        <authorList>
            <person name="Sun Z."/>
            <person name="Harris H.M."/>
            <person name="McCann A."/>
            <person name="Guo C."/>
            <person name="Argimon S."/>
            <person name="Zhang W."/>
            <person name="Yang X."/>
            <person name="Jeffery I.B."/>
            <person name="Cooney J.C."/>
            <person name="Kagawa T.F."/>
            <person name="Liu W."/>
            <person name="Song Y."/>
            <person name="Salvetti E."/>
            <person name="Wrobel A."/>
            <person name="Rasinkangas P."/>
            <person name="Parkhill J."/>
            <person name="Rea M.C."/>
            <person name="O'Sullivan O."/>
            <person name="Ritari J."/>
            <person name="Douillard F.P."/>
            <person name="Paul Ross R."/>
            <person name="Yang R."/>
            <person name="Briner A.E."/>
            <person name="Felis G.E."/>
            <person name="de Vos W.M."/>
            <person name="Barrangou R."/>
            <person name="Klaenhammer T.R."/>
            <person name="Caufield P.W."/>
            <person name="Cui Y."/>
            <person name="Zhang H."/>
            <person name="O'Toole P.W."/>
        </authorList>
    </citation>
    <scope>NUCLEOTIDE SEQUENCE [LARGE SCALE GENOMIC DNA]</scope>
    <source>
        <strain evidence="9 10">DSM 18527</strain>
    </source>
</reference>
<feature type="transmembrane region" description="Helical" evidence="7">
    <location>
        <begin position="338"/>
        <end position="356"/>
    </location>
</feature>
<dbReference type="OrthoDB" id="9816041at2"/>
<feature type="transmembrane region" description="Helical" evidence="7">
    <location>
        <begin position="84"/>
        <end position="111"/>
    </location>
</feature>
<dbReference type="AlphaFoldDB" id="X0PT64"/>
<dbReference type="PANTHER" id="PTHR42718">
    <property type="entry name" value="MAJOR FACILITATOR SUPERFAMILY MULTIDRUG TRANSPORTER MFSC"/>
    <property type="match status" value="1"/>
</dbReference>
<keyword evidence="6 7" id="KW-0472">Membrane</keyword>
<dbReference type="InterPro" id="IPR011701">
    <property type="entry name" value="MFS"/>
</dbReference>
<dbReference type="Proteomes" id="UP000051236">
    <property type="component" value="Unassembled WGS sequence"/>
</dbReference>
<evidence type="ECO:0000313" key="9">
    <source>
        <dbReference type="EMBL" id="KRM35105.1"/>
    </source>
</evidence>
<evidence type="ECO:0000313" key="10">
    <source>
        <dbReference type="Proteomes" id="UP000051236"/>
    </source>
</evidence>
<feature type="transmembrane region" description="Helical" evidence="7">
    <location>
        <begin position="204"/>
        <end position="224"/>
    </location>
</feature>
<feature type="transmembrane region" description="Helical" evidence="7">
    <location>
        <begin position="147"/>
        <end position="166"/>
    </location>
</feature>
<dbReference type="GO" id="GO:0022857">
    <property type="term" value="F:transmembrane transporter activity"/>
    <property type="evidence" value="ECO:0007669"/>
    <property type="project" value="InterPro"/>
</dbReference>
<feature type="transmembrane region" description="Helical" evidence="7">
    <location>
        <begin position="172"/>
        <end position="192"/>
    </location>
</feature>
<evidence type="ECO:0000256" key="5">
    <source>
        <dbReference type="ARBA" id="ARBA00022989"/>
    </source>
</evidence>
<evidence type="ECO:0000256" key="3">
    <source>
        <dbReference type="ARBA" id="ARBA00022475"/>
    </source>
</evidence>
<organism evidence="9 10">
    <name type="scientific">Agrilactobacillus composti DSM 18527 = JCM 14202</name>
    <dbReference type="NCBI Taxonomy" id="1423734"/>
    <lineage>
        <taxon>Bacteria</taxon>
        <taxon>Bacillati</taxon>
        <taxon>Bacillota</taxon>
        <taxon>Bacilli</taxon>
        <taxon>Lactobacillales</taxon>
        <taxon>Lactobacillaceae</taxon>
        <taxon>Agrilactobacillus</taxon>
    </lineage>
</organism>
<feature type="transmembrane region" description="Helical" evidence="7">
    <location>
        <begin position="57"/>
        <end position="77"/>
    </location>
</feature>
<comment type="subcellular location">
    <subcellularLocation>
        <location evidence="1">Cell membrane</location>
        <topology evidence="1">Multi-pass membrane protein</topology>
    </subcellularLocation>
</comment>
<dbReference type="RefSeq" id="WP_035453558.1">
    <property type="nucleotide sequence ID" value="NZ_AZGA01000016.1"/>
</dbReference>
<evidence type="ECO:0000256" key="1">
    <source>
        <dbReference type="ARBA" id="ARBA00004651"/>
    </source>
</evidence>
<protein>
    <submittedName>
        <fullName evidence="9">Major facilitator superfamily permease</fullName>
    </submittedName>
</protein>